<reference evidence="1" key="1">
    <citation type="submission" date="2021-03" db="EMBL/GenBank/DDBJ databases">
        <title>Draft genome sequence of rust myrtle Austropuccinia psidii MF-1, a brazilian biotype.</title>
        <authorList>
            <person name="Quecine M.C."/>
            <person name="Pachon D.M.R."/>
            <person name="Bonatelli M.L."/>
            <person name="Correr F.H."/>
            <person name="Franceschini L.M."/>
            <person name="Leite T.F."/>
            <person name="Margarido G.R.A."/>
            <person name="Almeida C.A."/>
            <person name="Ferrarezi J.A."/>
            <person name="Labate C.A."/>
        </authorList>
    </citation>
    <scope>NUCLEOTIDE SEQUENCE</scope>
    <source>
        <strain evidence="1">MF-1</strain>
    </source>
</reference>
<name>A0A9Q3GH13_9BASI</name>
<evidence type="ECO:0000313" key="1">
    <source>
        <dbReference type="EMBL" id="MBW0467036.1"/>
    </source>
</evidence>
<evidence type="ECO:0000313" key="2">
    <source>
        <dbReference type="Proteomes" id="UP000765509"/>
    </source>
</evidence>
<accession>A0A9Q3GH13</accession>
<gene>
    <name evidence="1" type="ORF">O181_006751</name>
</gene>
<keyword evidence="2" id="KW-1185">Reference proteome</keyword>
<dbReference type="OrthoDB" id="2495444at2759"/>
<dbReference type="AlphaFoldDB" id="A0A9Q3GH13"/>
<comment type="caution">
    <text evidence="1">The sequence shown here is derived from an EMBL/GenBank/DDBJ whole genome shotgun (WGS) entry which is preliminary data.</text>
</comment>
<protein>
    <submittedName>
        <fullName evidence="1">Uncharacterized protein</fullName>
    </submittedName>
</protein>
<sequence length="789" mass="89927">MALSALMMAHSASMHDLFALELRRRLGALGRPFYALARRQASGCARFPGSGVGNLEQYDLNVSSLSKYLDSPIRPVPSWVFLSLCLGSWKSFLSKTTQFGSKTFKDDCFLEILLKHSIHQTTRNMKADYKFSIQSLVLIPQLIQSGLAHPALGSSSVKDLADHGSSYLEDFHLSSDLQPQHDVLLPIAFQNHNQFSIQPDLGDEFPTLTSFQLDSRLSQSSHDCHQLSQNPQPIPQQFAQGALPSNRWLADPSHPPQSFLQYSFSYLPQTQKINTHEQLVQGLSHTIPQPQPLPYDLDPPLHQQPWPTIQKDHHQTHDFNYLLQDSIQYLAPTPAQSSSVLVHSVQQQPQITNKANDRIQNYIHLSDQAANDPQIQFTSRKKIKKNQLDIGLQQSYIISSPKASASELEAESLTSLVRLQEQPHTLGKTAHQSSNYLDWFENPYHLYDQVTSSPKLKPNQLSSSAQLIPQITHPQITTSKLHDPPPTNLLDSEDPSQETFKIPIKPMYEKIKALALTNAEFLSYAYLAGLQARIYCPLERLTKPVLKVIHNQLLYYRNPEELVRFSNWYPRIALASHDWLMICSQTIPSIIPLTYETVQVRTQMMVFQVLSLQHNLLTSVKNNDLSSLYRTEQENLINWLLCELFTPKESLPVFGRLPTSQSDQTQKFGYIQERIVDFISDPPRLDMHYQPTKNYGGVAWTDERADCMKLGLEIVGSYYKTVKSQQWKIAFNTDAGFLKKIEKVIRFSSQSKYLKKGDKLHKFWKDNAIQWGNALLQPLSSRLIFILSK</sequence>
<organism evidence="1 2">
    <name type="scientific">Austropuccinia psidii MF-1</name>
    <dbReference type="NCBI Taxonomy" id="1389203"/>
    <lineage>
        <taxon>Eukaryota</taxon>
        <taxon>Fungi</taxon>
        <taxon>Dikarya</taxon>
        <taxon>Basidiomycota</taxon>
        <taxon>Pucciniomycotina</taxon>
        <taxon>Pucciniomycetes</taxon>
        <taxon>Pucciniales</taxon>
        <taxon>Sphaerophragmiaceae</taxon>
        <taxon>Austropuccinia</taxon>
    </lineage>
</organism>
<dbReference type="EMBL" id="AVOT02001466">
    <property type="protein sequence ID" value="MBW0467036.1"/>
    <property type="molecule type" value="Genomic_DNA"/>
</dbReference>
<dbReference type="Proteomes" id="UP000765509">
    <property type="component" value="Unassembled WGS sequence"/>
</dbReference>
<proteinExistence type="predicted"/>